<organism evidence="1 2">
    <name type="scientific">Mya arenaria</name>
    <name type="common">Soft-shell clam</name>
    <dbReference type="NCBI Taxonomy" id="6604"/>
    <lineage>
        <taxon>Eukaryota</taxon>
        <taxon>Metazoa</taxon>
        <taxon>Spiralia</taxon>
        <taxon>Lophotrochozoa</taxon>
        <taxon>Mollusca</taxon>
        <taxon>Bivalvia</taxon>
        <taxon>Autobranchia</taxon>
        <taxon>Heteroconchia</taxon>
        <taxon>Euheterodonta</taxon>
        <taxon>Imparidentia</taxon>
        <taxon>Neoheterodontei</taxon>
        <taxon>Myida</taxon>
        <taxon>Myoidea</taxon>
        <taxon>Myidae</taxon>
        <taxon>Mya</taxon>
    </lineage>
</organism>
<reference evidence="1" key="1">
    <citation type="submission" date="2022-11" db="EMBL/GenBank/DDBJ databases">
        <title>Centuries of genome instability and evolution in soft-shell clam transmissible cancer (bioRxiv).</title>
        <authorList>
            <person name="Hart S.F.M."/>
            <person name="Yonemitsu M.A."/>
            <person name="Giersch R.M."/>
            <person name="Beal B.F."/>
            <person name="Arriagada G."/>
            <person name="Davis B.W."/>
            <person name="Ostrander E.A."/>
            <person name="Goff S.P."/>
            <person name="Metzger M.J."/>
        </authorList>
    </citation>
    <scope>NUCLEOTIDE SEQUENCE</scope>
    <source>
        <strain evidence="1">MELC-2E11</strain>
        <tissue evidence="1">Siphon/mantle</tissue>
    </source>
</reference>
<keyword evidence="2" id="KW-1185">Reference proteome</keyword>
<proteinExistence type="predicted"/>
<accession>A0ABY7F9Z0</accession>
<protein>
    <submittedName>
        <fullName evidence="1">KLDC9-like protein</fullName>
    </submittedName>
</protein>
<dbReference type="Gene3D" id="2.120.10.80">
    <property type="entry name" value="Kelch-type beta propeller"/>
    <property type="match status" value="2"/>
</dbReference>
<dbReference type="Proteomes" id="UP001164746">
    <property type="component" value="Chromosome 11"/>
</dbReference>
<evidence type="ECO:0000313" key="2">
    <source>
        <dbReference type="Proteomes" id="UP001164746"/>
    </source>
</evidence>
<sequence length="523" mass="57330">MEQSGVFHFALQRIKKNLKLSTQSDMSAAILARSSTCLSDDGPGLGSSSTTITSMRTDFSPARSESGLSEHVTSTSTAAIVQCFVLMPFVVLCLYYSPVLPQPYLSCHLTLSGSSGCTMTVSMFDRPAIHSPCRLSSCESVQYTRLWATKFGRLRNILRQTRHSKKSISAGDSDRELSCFEAMYHTVDITLYHMAVDQGNSSLPLDWEILLPAGPALANHAGCIINNTFYIHGGITQHRSIFPSNKFFRLNLSTMIWNEVRVPGSPQLSHHACVPLDDRYMVLIGGWDGQKRGSSVFIFDTVDQNWLYPTDSGFAEGAGLSSHASTLLGSGDILVVGREGCLRTVEKHGNAYILTPDLDKMEFTYTKIADDSISRSGHTVNVVGNCVYILGGREDDFIESHKGFSSAEPIGELNSKFMNVLQPQYLPPLLRLPKGRKNHVSIVGKGCILTHGGETFDGRSRTAVGDLILMTVKPEVTFYNVGTSTVTRASHVCVNTGDRVIFHGGIGWKNVVYGDCYELKTQL</sequence>
<gene>
    <name evidence="1" type="ORF">MAR_000002</name>
</gene>
<dbReference type="Pfam" id="PF24681">
    <property type="entry name" value="Kelch_KLHDC2_KLHL20_DRC7"/>
    <property type="match status" value="1"/>
</dbReference>
<dbReference type="InterPro" id="IPR042941">
    <property type="entry name" value="KLDC9"/>
</dbReference>
<dbReference type="PANTHER" id="PTHR47196">
    <property type="entry name" value="KELCH DOMAIN-CONTAINING PROTEIN 9"/>
    <property type="match status" value="1"/>
</dbReference>
<dbReference type="PANTHER" id="PTHR47196:SF1">
    <property type="entry name" value="KELCH DOMAIN-CONTAINING PROTEIN 9"/>
    <property type="match status" value="1"/>
</dbReference>
<dbReference type="EMBL" id="CP111022">
    <property type="protein sequence ID" value="WAR18164.1"/>
    <property type="molecule type" value="Genomic_DNA"/>
</dbReference>
<name>A0ABY7F9Z0_MYAAR</name>
<dbReference type="SUPFAM" id="SSF117281">
    <property type="entry name" value="Kelch motif"/>
    <property type="match status" value="1"/>
</dbReference>
<evidence type="ECO:0000313" key="1">
    <source>
        <dbReference type="EMBL" id="WAR18164.1"/>
    </source>
</evidence>
<dbReference type="InterPro" id="IPR015915">
    <property type="entry name" value="Kelch-typ_b-propeller"/>
</dbReference>